<comment type="caution">
    <text evidence="2">The sequence shown here is derived from an EMBL/GenBank/DDBJ whole genome shotgun (WGS) entry which is preliminary data.</text>
</comment>
<sequence>MASQSPQKEDNTKQKTSELLDVTEVSESEFEDNCEETVNKRKYISSVSEQDISINSPKQETKKQSKKKPKHEKQKKQDTESNENKDNISIQDISKQLREIYEKLSNVMTINDSCLEQMIEQVVEKMKNSLYS</sequence>
<feature type="compositionally biased region" description="Basic residues" evidence="1">
    <location>
        <begin position="64"/>
        <end position="74"/>
    </location>
</feature>
<evidence type="ECO:0000313" key="3">
    <source>
        <dbReference type="Proteomes" id="UP000828390"/>
    </source>
</evidence>
<dbReference type="AlphaFoldDB" id="A0A9D4L8S5"/>
<protein>
    <submittedName>
        <fullName evidence="2">Uncharacterized protein</fullName>
    </submittedName>
</protein>
<feature type="compositionally biased region" description="Acidic residues" evidence="1">
    <location>
        <begin position="24"/>
        <end position="35"/>
    </location>
</feature>
<dbReference type="EMBL" id="JAIWYP010000003">
    <property type="protein sequence ID" value="KAH3853686.1"/>
    <property type="molecule type" value="Genomic_DNA"/>
</dbReference>
<feature type="compositionally biased region" description="Polar residues" evidence="1">
    <location>
        <begin position="45"/>
        <end position="55"/>
    </location>
</feature>
<feature type="region of interest" description="Disordered" evidence="1">
    <location>
        <begin position="1"/>
        <end position="93"/>
    </location>
</feature>
<feature type="compositionally biased region" description="Basic and acidic residues" evidence="1">
    <location>
        <begin position="7"/>
        <end position="18"/>
    </location>
</feature>
<gene>
    <name evidence="2" type="ORF">DPMN_096218</name>
</gene>
<organism evidence="2 3">
    <name type="scientific">Dreissena polymorpha</name>
    <name type="common">Zebra mussel</name>
    <name type="synonym">Mytilus polymorpha</name>
    <dbReference type="NCBI Taxonomy" id="45954"/>
    <lineage>
        <taxon>Eukaryota</taxon>
        <taxon>Metazoa</taxon>
        <taxon>Spiralia</taxon>
        <taxon>Lophotrochozoa</taxon>
        <taxon>Mollusca</taxon>
        <taxon>Bivalvia</taxon>
        <taxon>Autobranchia</taxon>
        <taxon>Heteroconchia</taxon>
        <taxon>Euheterodonta</taxon>
        <taxon>Imparidentia</taxon>
        <taxon>Neoheterodontei</taxon>
        <taxon>Myida</taxon>
        <taxon>Dreissenoidea</taxon>
        <taxon>Dreissenidae</taxon>
        <taxon>Dreissena</taxon>
    </lineage>
</organism>
<accession>A0A9D4L8S5</accession>
<dbReference type="Proteomes" id="UP000828390">
    <property type="component" value="Unassembled WGS sequence"/>
</dbReference>
<keyword evidence="3" id="KW-1185">Reference proteome</keyword>
<reference evidence="2" key="2">
    <citation type="submission" date="2020-11" db="EMBL/GenBank/DDBJ databases">
        <authorList>
            <person name="McCartney M.A."/>
            <person name="Auch B."/>
            <person name="Kono T."/>
            <person name="Mallez S."/>
            <person name="Becker A."/>
            <person name="Gohl D.M."/>
            <person name="Silverstein K.A.T."/>
            <person name="Koren S."/>
            <person name="Bechman K.B."/>
            <person name="Herman A."/>
            <person name="Abrahante J.E."/>
            <person name="Garbe J."/>
        </authorList>
    </citation>
    <scope>NUCLEOTIDE SEQUENCE</scope>
    <source>
        <strain evidence="2">Duluth1</strain>
        <tissue evidence="2">Whole animal</tissue>
    </source>
</reference>
<name>A0A9D4L8S5_DREPO</name>
<proteinExistence type="predicted"/>
<feature type="compositionally biased region" description="Basic and acidic residues" evidence="1">
    <location>
        <begin position="75"/>
        <end position="86"/>
    </location>
</feature>
<evidence type="ECO:0000256" key="1">
    <source>
        <dbReference type="SAM" id="MobiDB-lite"/>
    </source>
</evidence>
<reference evidence="2" key="1">
    <citation type="journal article" date="2019" name="bioRxiv">
        <title>The Genome of the Zebra Mussel, Dreissena polymorpha: A Resource for Invasive Species Research.</title>
        <authorList>
            <person name="McCartney M.A."/>
            <person name="Auch B."/>
            <person name="Kono T."/>
            <person name="Mallez S."/>
            <person name="Zhang Y."/>
            <person name="Obille A."/>
            <person name="Becker A."/>
            <person name="Abrahante J.E."/>
            <person name="Garbe J."/>
            <person name="Badalamenti J.P."/>
            <person name="Herman A."/>
            <person name="Mangelson H."/>
            <person name="Liachko I."/>
            <person name="Sullivan S."/>
            <person name="Sone E.D."/>
            <person name="Koren S."/>
            <person name="Silverstein K.A.T."/>
            <person name="Beckman K.B."/>
            <person name="Gohl D.M."/>
        </authorList>
    </citation>
    <scope>NUCLEOTIDE SEQUENCE</scope>
    <source>
        <strain evidence="2">Duluth1</strain>
        <tissue evidence="2">Whole animal</tissue>
    </source>
</reference>
<evidence type="ECO:0000313" key="2">
    <source>
        <dbReference type="EMBL" id="KAH3853686.1"/>
    </source>
</evidence>